<accession>A0AAX4P6P0</accession>
<feature type="region of interest" description="Disordered" evidence="1">
    <location>
        <begin position="148"/>
        <end position="172"/>
    </location>
</feature>
<reference evidence="3 4" key="1">
    <citation type="submission" date="2024-03" db="EMBL/GenBank/DDBJ databases">
        <title>Complete genome sequence of the green alga Chloropicon roscoffensis RCC1871.</title>
        <authorList>
            <person name="Lemieux C."/>
            <person name="Pombert J.-F."/>
            <person name="Otis C."/>
            <person name="Turmel M."/>
        </authorList>
    </citation>
    <scope>NUCLEOTIDE SEQUENCE [LARGE SCALE GENOMIC DNA]</scope>
    <source>
        <strain evidence="3 4">RCC1871</strain>
    </source>
</reference>
<gene>
    <name evidence="3" type="ORF">HKI87_04g30740</name>
</gene>
<feature type="region of interest" description="Disordered" evidence="1">
    <location>
        <begin position="1"/>
        <end position="46"/>
    </location>
</feature>
<feature type="compositionally biased region" description="Polar residues" evidence="1">
    <location>
        <begin position="35"/>
        <end position="46"/>
    </location>
</feature>
<feature type="transmembrane region" description="Helical" evidence="2">
    <location>
        <begin position="186"/>
        <end position="204"/>
    </location>
</feature>
<organism evidence="3 4">
    <name type="scientific">Chloropicon roscoffensis</name>
    <dbReference type="NCBI Taxonomy" id="1461544"/>
    <lineage>
        <taxon>Eukaryota</taxon>
        <taxon>Viridiplantae</taxon>
        <taxon>Chlorophyta</taxon>
        <taxon>Chloropicophyceae</taxon>
        <taxon>Chloropicales</taxon>
        <taxon>Chloropicaceae</taxon>
        <taxon>Chloropicon</taxon>
    </lineage>
</organism>
<name>A0AAX4P6P0_9CHLO</name>
<keyword evidence="2" id="KW-0812">Transmembrane</keyword>
<protein>
    <recommendedName>
        <fullName evidence="5">Transmembrane protein</fullName>
    </recommendedName>
</protein>
<keyword evidence="4" id="KW-1185">Reference proteome</keyword>
<sequence length="228" mass="24650">MSGRVAHRDRLRRKPTVELDEALSSATEVRRVRSSSHSPARMASTSLQDTKIARDFSIVTLEVDPLEVAGQENGNGSVGHSLEGRMASLGGGDSKLSEELFSWRTRNGNGGLRSPSHLAPQSSAASEDLVSLSSDVSDVFSFLSSEGGTRPVSTRRPASQRLKQAAMGGGGMVRDEEKDRLRNESIAVGVGLLLLFFFTYAVQYCARHGYIKIPDHGELLPSAEHNEL</sequence>
<feature type="compositionally biased region" description="Basic residues" evidence="1">
    <location>
        <begin position="1"/>
        <end position="14"/>
    </location>
</feature>
<dbReference type="EMBL" id="CP151504">
    <property type="protein sequence ID" value="WZN61539.1"/>
    <property type="molecule type" value="Genomic_DNA"/>
</dbReference>
<evidence type="ECO:0000256" key="2">
    <source>
        <dbReference type="SAM" id="Phobius"/>
    </source>
</evidence>
<evidence type="ECO:0000313" key="3">
    <source>
        <dbReference type="EMBL" id="WZN61539.1"/>
    </source>
</evidence>
<evidence type="ECO:0000256" key="1">
    <source>
        <dbReference type="SAM" id="MobiDB-lite"/>
    </source>
</evidence>
<evidence type="ECO:0008006" key="5">
    <source>
        <dbReference type="Google" id="ProtNLM"/>
    </source>
</evidence>
<keyword evidence="2" id="KW-1133">Transmembrane helix</keyword>
<dbReference type="Proteomes" id="UP001472866">
    <property type="component" value="Chromosome 04"/>
</dbReference>
<proteinExistence type="predicted"/>
<evidence type="ECO:0000313" key="4">
    <source>
        <dbReference type="Proteomes" id="UP001472866"/>
    </source>
</evidence>
<keyword evidence="2" id="KW-0472">Membrane</keyword>
<dbReference type="AlphaFoldDB" id="A0AAX4P6P0"/>